<dbReference type="RefSeq" id="WP_055082796.1">
    <property type="nucleotide sequence ID" value="NZ_CXSU01000005.1"/>
</dbReference>
<sequence>MQIAIHLGAHCTDEDLILRTLIENAPLLTRQSVVVPPGGKARPAIRKALQGNGGNLVPGMGNPLMQELLEETSADRIVLSYEGFLGIYAKVLSGRAMYTEAARRTQMLRDIFPGHQVEFFLAVRNPATFVPALFEASSATEFPAFIAGHDLAQINWSEPVAQIREACPDVPLTVWCNEDLPLIWPDLLRRIAAVDAEMTGEDAILRQIMTPEGFRRFEGYLRDNPVPNLTMWRKVVTAFLNKYADDAAIAPDITLPGWSEDMIVGLSDLYEQDVARLRAMDGVTFIAP</sequence>
<accession>A0A0M6YFV8</accession>
<keyword evidence="2" id="KW-1185">Reference proteome</keyword>
<evidence type="ECO:0000313" key="2">
    <source>
        <dbReference type="Proteomes" id="UP000049222"/>
    </source>
</evidence>
<organism evidence="1 2">
    <name type="scientific">Jannaschia donghaensis</name>
    <dbReference type="NCBI Taxonomy" id="420998"/>
    <lineage>
        <taxon>Bacteria</taxon>
        <taxon>Pseudomonadati</taxon>
        <taxon>Pseudomonadota</taxon>
        <taxon>Alphaproteobacteria</taxon>
        <taxon>Rhodobacterales</taxon>
        <taxon>Roseobacteraceae</taxon>
        <taxon>Jannaschia</taxon>
    </lineage>
</organism>
<dbReference type="Proteomes" id="UP000049222">
    <property type="component" value="Unassembled WGS sequence"/>
</dbReference>
<evidence type="ECO:0000313" key="1">
    <source>
        <dbReference type="EMBL" id="CTQ48814.1"/>
    </source>
</evidence>
<protein>
    <submittedName>
        <fullName evidence="1">Uncharacterized protein</fullName>
    </submittedName>
</protein>
<dbReference type="STRING" id="420998.JDO7802_00819"/>
<name>A0A0M6YFV8_9RHOB</name>
<gene>
    <name evidence="1" type="ORF">JDO7802_00819</name>
</gene>
<reference evidence="1 2" key="1">
    <citation type="submission" date="2015-07" db="EMBL/GenBank/DDBJ databases">
        <authorList>
            <person name="Noorani M."/>
        </authorList>
    </citation>
    <scope>NUCLEOTIDE SEQUENCE [LARGE SCALE GENOMIC DNA]</scope>
    <source>
        <strain evidence="1 2">CECT 7802</strain>
    </source>
</reference>
<proteinExistence type="predicted"/>
<dbReference type="AlphaFoldDB" id="A0A0M6YFV8"/>
<dbReference type="OrthoDB" id="7816979at2"/>
<dbReference type="EMBL" id="CXSU01000005">
    <property type="protein sequence ID" value="CTQ48814.1"/>
    <property type="molecule type" value="Genomic_DNA"/>
</dbReference>